<feature type="domain" description="Glycosyltransferase 2-like" evidence="1">
    <location>
        <begin position="5"/>
        <end position="112"/>
    </location>
</feature>
<dbReference type="GO" id="GO:0016758">
    <property type="term" value="F:hexosyltransferase activity"/>
    <property type="evidence" value="ECO:0007669"/>
    <property type="project" value="UniProtKB-ARBA"/>
</dbReference>
<protein>
    <submittedName>
        <fullName evidence="2">Glycosyltransferase family 2 protein</fullName>
    </submittedName>
</protein>
<dbReference type="SUPFAM" id="SSF53448">
    <property type="entry name" value="Nucleotide-diphospho-sugar transferases"/>
    <property type="match status" value="1"/>
</dbReference>
<organism evidence="2 3">
    <name type="scientific">Marivirga salinarum</name>
    <dbReference type="NCBI Taxonomy" id="3059078"/>
    <lineage>
        <taxon>Bacteria</taxon>
        <taxon>Pseudomonadati</taxon>
        <taxon>Bacteroidota</taxon>
        <taxon>Cytophagia</taxon>
        <taxon>Cytophagales</taxon>
        <taxon>Marivirgaceae</taxon>
        <taxon>Marivirga</taxon>
    </lineage>
</organism>
<name>A0AA51NC01_9BACT</name>
<proteinExistence type="predicted"/>
<dbReference type="EMBL" id="CP129971">
    <property type="protein sequence ID" value="WMN12189.1"/>
    <property type="molecule type" value="Genomic_DNA"/>
</dbReference>
<gene>
    <name evidence="2" type="ORF">QYS49_32760</name>
</gene>
<dbReference type="InterPro" id="IPR001173">
    <property type="entry name" value="Glyco_trans_2-like"/>
</dbReference>
<keyword evidence="3" id="KW-1185">Reference proteome</keyword>
<evidence type="ECO:0000313" key="2">
    <source>
        <dbReference type="EMBL" id="WMN12189.1"/>
    </source>
</evidence>
<dbReference type="Gene3D" id="3.90.550.10">
    <property type="entry name" value="Spore Coat Polysaccharide Biosynthesis Protein SpsA, Chain A"/>
    <property type="match status" value="1"/>
</dbReference>
<dbReference type="PANTHER" id="PTHR22916">
    <property type="entry name" value="GLYCOSYLTRANSFERASE"/>
    <property type="match status" value="1"/>
</dbReference>
<dbReference type="RefSeq" id="WP_308350083.1">
    <property type="nucleotide sequence ID" value="NZ_CP129971.1"/>
</dbReference>
<dbReference type="InterPro" id="IPR029044">
    <property type="entry name" value="Nucleotide-diphossugar_trans"/>
</dbReference>
<dbReference type="KEGG" id="msaa:QYS49_32760"/>
<dbReference type="CDD" id="cd00761">
    <property type="entry name" value="Glyco_tranf_GTA_type"/>
    <property type="match status" value="1"/>
</dbReference>
<evidence type="ECO:0000313" key="3">
    <source>
        <dbReference type="Proteomes" id="UP001230496"/>
    </source>
</evidence>
<dbReference type="AlphaFoldDB" id="A0AA51NC01"/>
<reference evidence="2 3" key="1">
    <citation type="submission" date="2023-08" db="EMBL/GenBank/DDBJ databases">
        <title>Comparative genomics and taxonomic characterization of three novel marine species of genus Marivirga.</title>
        <authorList>
            <person name="Muhammad N."/>
            <person name="Kim S.-G."/>
        </authorList>
    </citation>
    <scope>NUCLEOTIDE SEQUENCE [LARGE SCALE GENOMIC DNA]</scope>
    <source>
        <strain evidence="2 3">BDSF4-3</strain>
    </source>
</reference>
<accession>A0AA51NC01</accession>
<dbReference type="PANTHER" id="PTHR22916:SF3">
    <property type="entry name" value="UDP-GLCNAC:BETAGAL BETA-1,3-N-ACETYLGLUCOSAMINYLTRANSFERASE-LIKE PROTEIN 1"/>
    <property type="match status" value="1"/>
</dbReference>
<sequence>MSLAIVIPAFKGKYFKETLQSIEDQTCKDFQLYIGDDDSPDNLRDIVCSTLKTVQYTYKKFDKNLGSQNLVAQWERCIDLINDERWIWLFGDDDVMSSKTIEFIIPALNTEKSLIRLNKASNIERLQKNNFGTEKLNFKDFLRAFSINETSMSDFLYKRSVYCKVGITNFPAAWNSDIATILNISLHSNGIFYFNSKLIYFRKSDLHISNPSNNKPEKIKADRLFLIWLVSFLRKLNKNEKDVFFEEFNTLLFRKLHIIFKAQNTVFFFIKNLIINFKLFGLCKGVKNLFYLLR</sequence>
<evidence type="ECO:0000259" key="1">
    <source>
        <dbReference type="Pfam" id="PF00535"/>
    </source>
</evidence>
<dbReference type="Proteomes" id="UP001230496">
    <property type="component" value="Chromosome"/>
</dbReference>
<dbReference type="Pfam" id="PF00535">
    <property type="entry name" value="Glycos_transf_2"/>
    <property type="match status" value="1"/>
</dbReference>